<gene>
    <name evidence="2" type="ORF">Poly51_59640</name>
</gene>
<dbReference type="AlphaFoldDB" id="A0A5C6E854"/>
<evidence type="ECO:0000313" key="3">
    <source>
        <dbReference type="Proteomes" id="UP000318288"/>
    </source>
</evidence>
<keyword evidence="1" id="KW-0472">Membrane</keyword>
<comment type="caution">
    <text evidence="2">The sequence shown here is derived from an EMBL/GenBank/DDBJ whole genome shotgun (WGS) entry which is preliminary data.</text>
</comment>
<name>A0A5C6E854_9BACT</name>
<proteinExistence type="predicted"/>
<evidence type="ECO:0000256" key="1">
    <source>
        <dbReference type="SAM" id="Phobius"/>
    </source>
</evidence>
<keyword evidence="1" id="KW-0812">Transmembrane</keyword>
<organism evidence="2 3">
    <name type="scientific">Rubripirellula tenax</name>
    <dbReference type="NCBI Taxonomy" id="2528015"/>
    <lineage>
        <taxon>Bacteria</taxon>
        <taxon>Pseudomonadati</taxon>
        <taxon>Planctomycetota</taxon>
        <taxon>Planctomycetia</taxon>
        <taxon>Pirellulales</taxon>
        <taxon>Pirellulaceae</taxon>
        <taxon>Rubripirellula</taxon>
    </lineage>
</organism>
<sequence length="104" mass="11275">MTDNPYSPPRSAQERAIENAPAYSAAKVVLALIEVCVLLLLLAFASMSVYFAINPGALQSGNQPDPETFGSDDVPGLVVWCAIWLGLAAAIVMLTRHTWRLMTR</sequence>
<dbReference type="RefSeq" id="WP_146462352.1">
    <property type="nucleotide sequence ID" value="NZ_SJPW01000010.1"/>
</dbReference>
<keyword evidence="3" id="KW-1185">Reference proteome</keyword>
<protein>
    <submittedName>
        <fullName evidence="2">Uncharacterized protein</fullName>
    </submittedName>
</protein>
<keyword evidence="1" id="KW-1133">Transmembrane helix</keyword>
<feature type="transmembrane region" description="Helical" evidence="1">
    <location>
        <begin position="73"/>
        <end position="94"/>
    </location>
</feature>
<accession>A0A5C6E854</accession>
<reference evidence="2 3" key="1">
    <citation type="submission" date="2019-02" db="EMBL/GenBank/DDBJ databases">
        <title>Deep-cultivation of Planctomycetes and their phenomic and genomic characterization uncovers novel biology.</title>
        <authorList>
            <person name="Wiegand S."/>
            <person name="Jogler M."/>
            <person name="Boedeker C."/>
            <person name="Pinto D."/>
            <person name="Vollmers J."/>
            <person name="Rivas-Marin E."/>
            <person name="Kohn T."/>
            <person name="Peeters S.H."/>
            <person name="Heuer A."/>
            <person name="Rast P."/>
            <person name="Oberbeckmann S."/>
            <person name="Bunk B."/>
            <person name="Jeske O."/>
            <person name="Meyerdierks A."/>
            <person name="Storesund J.E."/>
            <person name="Kallscheuer N."/>
            <person name="Luecker S."/>
            <person name="Lage O.M."/>
            <person name="Pohl T."/>
            <person name="Merkel B.J."/>
            <person name="Hornburger P."/>
            <person name="Mueller R.-W."/>
            <person name="Bruemmer F."/>
            <person name="Labrenz M."/>
            <person name="Spormann A.M."/>
            <person name="Op Den Camp H."/>
            <person name="Overmann J."/>
            <person name="Amann R."/>
            <person name="Jetten M.S.M."/>
            <person name="Mascher T."/>
            <person name="Medema M.H."/>
            <person name="Devos D.P."/>
            <person name="Kaster A.-K."/>
            <person name="Ovreas L."/>
            <person name="Rohde M."/>
            <person name="Galperin M.Y."/>
            <person name="Jogler C."/>
        </authorList>
    </citation>
    <scope>NUCLEOTIDE SEQUENCE [LARGE SCALE GENOMIC DNA]</scope>
    <source>
        <strain evidence="2 3">Poly51</strain>
    </source>
</reference>
<dbReference type="EMBL" id="SJPW01000010">
    <property type="protein sequence ID" value="TWU44695.1"/>
    <property type="molecule type" value="Genomic_DNA"/>
</dbReference>
<feature type="transmembrane region" description="Helical" evidence="1">
    <location>
        <begin position="28"/>
        <end position="53"/>
    </location>
</feature>
<dbReference type="Proteomes" id="UP000318288">
    <property type="component" value="Unassembled WGS sequence"/>
</dbReference>
<evidence type="ECO:0000313" key="2">
    <source>
        <dbReference type="EMBL" id="TWU44695.1"/>
    </source>
</evidence>